<dbReference type="InterPro" id="IPR036412">
    <property type="entry name" value="HAD-like_sf"/>
</dbReference>
<dbReference type="PANTHER" id="PTHR10000">
    <property type="entry name" value="PHOSPHOSERINE PHOSPHATASE"/>
    <property type="match status" value="1"/>
</dbReference>
<dbReference type="Proteomes" id="UP000289326">
    <property type="component" value="Chromosome"/>
</dbReference>
<dbReference type="Pfam" id="PF08282">
    <property type="entry name" value="Hydrolase_3"/>
    <property type="match status" value="1"/>
</dbReference>
<dbReference type="GO" id="GO:0000287">
    <property type="term" value="F:magnesium ion binding"/>
    <property type="evidence" value="ECO:0007669"/>
    <property type="project" value="TreeGrafter"/>
</dbReference>
<name>A0A4P6MRK5_9BACT</name>
<dbReference type="PANTHER" id="PTHR10000:SF8">
    <property type="entry name" value="HAD SUPERFAMILY HYDROLASE-LIKE, TYPE 3"/>
    <property type="match status" value="1"/>
</dbReference>
<evidence type="ECO:0000313" key="3">
    <source>
        <dbReference type="Proteomes" id="UP000289326"/>
    </source>
</evidence>
<dbReference type="Gene3D" id="3.30.1240.10">
    <property type="match status" value="1"/>
</dbReference>
<evidence type="ECO:0008006" key="4">
    <source>
        <dbReference type="Google" id="ProtNLM"/>
    </source>
</evidence>
<reference evidence="2 3" key="1">
    <citation type="submission" date="2019-01" db="EMBL/GenBank/DDBJ databases">
        <title>Complete sequence and annotation of the Mycoplasma phocirhinis strain 852T genome.</title>
        <authorList>
            <person name="Frasca S.Jr."/>
            <person name="Kutish G.F."/>
            <person name="Castellanos Gell J."/>
            <person name="Michaels D.L."/>
            <person name="Brown D.R."/>
        </authorList>
    </citation>
    <scope>NUCLEOTIDE SEQUENCE [LARGE SCALE GENOMIC DNA]</scope>
    <source>
        <strain evidence="2 3">852</strain>
    </source>
</reference>
<dbReference type="KEGG" id="mphi:EG856_02010"/>
<dbReference type="OrthoDB" id="9810101at2"/>
<comment type="cofactor">
    <cofactor evidence="1">
        <name>Mg(2+)</name>
        <dbReference type="ChEBI" id="CHEBI:18420"/>
    </cofactor>
</comment>
<dbReference type="InterPro" id="IPR023214">
    <property type="entry name" value="HAD_sf"/>
</dbReference>
<dbReference type="EMBL" id="CP034841">
    <property type="protein sequence ID" value="QBF34689.1"/>
    <property type="molecule type" value="Genomic_DNA"/>
</dbReference>
<keyword evidence="3" id="KW-1185">Reference proteome</keyword>
<dbReference type="GO" id="GO:0005829">
    <property type="term" value="C:cytosol"/>
    <property type="evidence" value="ECO:0007669"/>
    <property type="project" value="TreeGrafter"/>
</dbReference>
<gene>
    <name evidence="2" type="ORF">EG856_02010</name>
</gene>
<dbReference type="AlphaFoldDB" id="A0A4P6MRK5"/>
<protein>
    <recommendedName>
        <fullName evidence="4">Haloacid dehalogenase</fullName>
    </recommendedName>
</protein>
<dbReference type="GO" id="GO:0016791">
    <property type="term" value="F:phosphatase activity"/>
    <property type="evidence" value="ECO:0007669"/>
    <property type="project" value="TreeGrafter"/>
</dbReference>
<sequence>MEKIFKRIAFCDIKNTFFDLSNNEFNTQTRQSILEYTKQGLLFVISTSSPIYNLDANQNLILLANQLNSRYIIASNGAEIFDAREEKYLKTTCIDELIIQKIIDFSKEFNVKIERSYIKQYYIDKDEETKNNDCRKNITSLISILCSFDNCKQIYQKLLNLNLPIEMVISEKTILITQKNVSIHNSISYLIDILNTDVKNAMAIAYNDNDLIAYSKIAYLYALDDATIPVKNKVTLFSSASNQNGIGEAIIDYFYRTRMMAEMAEQYRIKNIKLTKEIKKQTRSNINRKY</sequence>
<evidence type="ECO:0000256" key="1">
    <source>
        <dbReference type="ARBA" id="ARBA00001946"/>
    </source>
</evidence>
<dbReference type="RefSeq" id="WP_130429466.1">
    <property type="nucleotide sequence ID" value="NZ_CP034841.1"/>
</dbReference>
<dbReference type="SUPFAM" id="SSF56784">
    <property type="entry name" value="HAD-like"/>
    <property type="match status" value="1"/>
</dbReference>
<dbReference type="Gene3D" id="3.40.50.1000">
    <property type="entry name" value="HAD superfamily/HAD-like"/>
    <property type="match status" value="1"/>
</dbReference>
<organism evidence="2 3">
    <name type="scientific">Mycoplasmopsis phocirhinis</name>
    <dbReference type="NCBI Taxonomy" id="142650"/>
    <lineage>
        <taxon>Bacteria</taxon>
        <taxon>Bacillati</taxon>
        <taxon>Mycoplasmatota</taxon>
        <taxon>Mycoplasmoidales</taxon>
        <taxon>Metamycoplasmataceae</taxon>
        <taxon>Mycoplasmopsis</taxon>
    </lineage>
</organism>
<evidence type="ECO:0000313" key="2">
    <source>
        <dbReference type="EMBL" id="QBF34689.1"/>
    </source>
</evidence>
<proteinExistence type="predicted"/>
<accession>A0A4P6MRK5</accession>